<evidence type="ECO:0000313" key="1">
    <source>
        <dbReference type="EMBL" id="EXB93455.1"/>
    </source>
</evidence>
<name>W9RI47_9ROSA</name>
<proteinExistence type="predicted"/>
<protein>
    <submittedName>
        <fullName evidence="1">Uncharacterized protein</fullName>
    </submittedName>
</protein>
<evidence type="ECO:0000313" key="2">
    <source>
        <dbReference type="Proteomes" id="UP000030645"/>
    </source>
</evidence>
<dbReference type="AlphaFoldDB" id="W9RI47"/>
<gene>
    <name evidence="1" type="ORF">L484_006117</name>
</gene>
<sequence>MKTSLGFVAWLCCIAILVFFFKDPSLDHRFGRKLMRGREDDDIPGKSLPAPIGGGKIHH</sequence>
<organism evidence="1 2">
    <name type="scientific">Morus notabilis</name>
    <dbReference type="NCBI Taxonomy" id="981085"/>
    <lineage>
        <taxon>Eukaryota</taxon>
        <taxon>Viridiplantae</taxon>
        <taxon>Streptophyta</taxon>
        <taxon>Embryophyta</taxon>
        <taxon>Tracheophyta</taxon>
        <taxon>Spermatophyta</taxon>
        <taxon>Magnoliopsida</taxon>
        <taxon>eudicotyledons</taxon>
        <taxon>Gunneridae</taxon>
        <taxon>Pentapetalae</taxon>
        <taxon>rosids</taxon>
        <taxon>fabids</taxon>
        <taxon>Rosales</taxon>
        <taxon>Moraceae</taxon>
        <taxon>Moreae</taxon>
        <taxon>Morus</taxon>
    </lineage>
</organism>
<dbReference type="EMBL" id="KE345071">
    <property type="protein sequence ID" value="EXB93455.1"/>
    <property type="molecule type" value="Genomic_DNA"/>
</dbReference>
<dbReference type="Proteomes" id="UP000030645">
    <property type="component" value="Unassembled WGS sequence"/>
</dbReference>
<keyword evidence="2" id="KW-1185">Reference proteome</keyword>
<reference evidence="2" key="1">
    <citation type="submission" date="2013-01" db="EMBL/GenBank/DDBJ databases">
        <title>Draft Genome Sequence of a Mulberry Tree, Morus notabilis C.K. Schneid.</title>
        <authorList>
            <person name="He N."/>
            <person name="Zhao S."/>
        </authorList>
    </citation>
    <scope>NUCLEOTIDE SEQUENCE</scope>
</reference>
<accession>W9RI47</accession>